<dbReference type="GeneID" id="98177951"/>
<sequence>MDPQDESVNKGDMRVEVDDGSDDDSNEDLSEASCVIGLGKTGDKGEYHTLNDPSAPYQRENVVERQDVLQIQCRSREIVHGSLSLDEGADEYATLLVYDIHMDSTKRSRRIVSATVKFEFSSSEPGRPNPKVRKIAPLSRVSLSASTQDETTTVGGEVSLAAPDLVANVGTTARWEKTVSRTTNDEARVTGLIWSDDYGRPVIAKWTLTENGSIKSGVPSFMRCAILLVRPDDNLFEGKVTIEVETDWKSKIERLFGTTPPDDPILFDPAMEPTNRLRKTGYDVDNLGLIDLQSEFVDIRFNTAFTPGKGHLD</sequence>
<accession>A0ABQ0GGW6</accession>
<evidence type="ECO:0000256" key="1">
    <source>
        <dbReference type="SAM" id="MobiDB-lite"/>
    </source>
</evidence>
<proteinExistence type="predicted"/>
<protein>
    <submittedName>
        <fullName evidence="2">Uncharacterized protein</fullName>
    </submittedName>
</protein>
<comment type="caution">
    <text evidence="2">The sequence shown here is derived from an EMBL/GenBank/DDBJ whole genome shotgun (WGS) entry which is preliminary data.</text>
</comment>
<gene>
    <name evidence="2" type="ORF">MFIFM68171_07208</name>
</gene>
<feature type="compositionally biased region" description="Acidic residues" evidence="1">
    <location>
        <begin position="18"/>
        <end position="30"/>
    </location>
</feature>
<name>A0ABQ0GGW6_9PEZI</name>
<dbReference type="Proteomes" id="UP001628179">
    <property type="component" value="Unassembled WGS sequence"/>
</dbReference>
<dbReference type="EMBL" id="BAAFSV010000004">
    <property type="protein sequence ID" value="GAB1316998.1"/>
    <property type="molecule type" value="Genomic_DNA"/>
</dbReference>
<evidence type="ECO:0000313" key="2">
    <source>
        <dbReference type="EMBL" id="GAB1316998.1"/>
    </source>
</evidence>
<evidence type="ECO:0000313" key="3">
    <source>
        <dbReference type="Proteomes" id="UP001628179"/>
    </source>
</evidence>
<feature type="region of interest" description="Disordered" evidence="1">
    <location>
        <begin position="1"/>
        <end position="30"/>
    </location>
</feature>
<organism evidence="2 3">
    <name type="scientific">Madurella fahalii</name>
    <dbReference type="NCBI Taxonomy" id="1157608"/>
    <lineage>
        <taxon>Eukaryota</taxon>
        <taxon>Fungi</taxon>
        <taxon>Dikarya</taxon>
        <taxon>Ascomycota</taxon>
        <taxon>Pezizomycotina</taxon>
        <taxon>Sordariomycetes</taxon>
        <taxon>Sordariomycetidae</taxon>
        <taxon>Sordariales</taxon>
        <taxon>Sordariales incertae sedis</taxon>
        <taxon>Madurella</taxon>
    </lineage>
</organism>
<reference evidence="2 3" key="1">
    <citation type="submission" date="2024-09" db="EMBL/GenBank/DDBJ databases">
        <title>Itraconazole resistance in Madurella fahalii resulting from another homologue of gene encoding cytochrome P450 14-alpha sterol demethylase (CYP51).</title>
        <authorList>
            <person name="Yoshioka I."/>
            <person name="Fahal A.H."/>
            <person name="Kaneko S."/>
            <person name="Yaguchi T."/>
        </authorList>
    </citation>
    <scope>NUCLEOTIDE SEQUENCE [LARGE SCALE GENOMIC DNA]</scope>
    <source>
        <strain evidence="2 3">IFM 68171</strain>
    </source>
</reference>
<dbReference type="RefSeq" id="XP_070918729.1">
    <property type="nucleotide sequence ID" value="XM_071062628.1"/>
</dbReference>
<keyword evidence="3" id="KW-1185">Reference proteome</keyword>
<feature type="compositionally biased region" description="Basic and acidic residues" evidence="1">
    <location>
        <begin position="7"/>
        <end position="17"/>
    </location>
</feature>